<accession>A0ACB8ZN40</accession>
<dbReference type="Proteomes" id="UP001055811">
    <property type="component" value="Linkage Group LG08"/>
</dbReference>
<reference evidence="2" key="1">
    <citation type="journal article" date="2022" name="Mol. Ecol. Resour.">
        <title>The genomes of chicory, endive, great burdock and yacon provide insights into Asteraceae palaeo-polyploidization history and plant inulin production.</title>
        <authorList>
            <person name="Fan W."/>
            <person name="Wang S."/>
            <person name="Wang H."/>
            <person name="Wang A."/>
            <person name="Jiang F."/>
            <person name="Liu H."/>
            <person name="Zhao H."/>
            <person name="Xu D."/>
            <person name="Zhang Y."/>
        </authorList>
    </citation>
    <scope>NUCLEOTIDE SEQUENCE [LARGE SCALE GENOMIC DNA]</scope>
    <source>
        <strain evidence="2">cv. Punajuju</strain>
    </source>
</reference>
<sequence length="110" mass="12183">MPTPPSSSSSSSLTVIDADALIEKHLVTLDEALHIANTVVLMALNVVSILTCKKQKRTKVRVGEKKPQHFVLYRITSEGQRCSFTRRRRAGRDKLGVRGIWRGKPWGGGS</sequence>
<proteinExistence type="predicted"/>
<keyword evidence="2" id="KW-1185">Reference proteome</keyword>
<gene>
    <name evidence="1" type="ORF">L2E82_43101</name>
</gene>
<dbReference type="EMBL" id="CM042016">
    <property type="protein sequence ID" value="KAI3699080.1"/>
    <property type="molecule type" value="Genomic_DNA"/>
</dbReference>
<evidence type="ECO:0000313" key="2">
    <source>
        <dbReference type="Proteomes" id="UP001055811"/>
    </source>
</evidence>
<reference evidence="1 2" key="2">
    <citation type="journal article" date="2022" name="Mol. Ecol. Resour.">
        <title>The genomes of chicory, endive, great burdock and yacon provide insights into Asteraceae paleo-polyploidization history and plant inulin production.</title>
        <authorList>
            <person name="Fan W."/>
            <person name="Wang S."/>
            <person name="Wang H."/>
            <person name="Wang A."/>
            <person name="Jiang F."/>
            <person name="Liu H."/>
            <person name="Zhao H."/>
            <person name="Xu D."/>
            <person name="Zhang Y."/>
        </authorList>
    </citation>
    <scope>NUCLEOTIDE SEQUENCE [LARGE SCALE GENOMIC DNA]</scope>
    <source>
        <strain evidence="2">cv. Punajuju</strain>
        <tissue evidence="1">Leaves</tissue>
    </source>
</reference>
<comment type="caution">
    <text evidence="1">The sequence shown here is derived from an EMBL/GenBank/DDBJ whole genome shotgun (WGS) entry which is preliminary data.</text>
</comment>
<name>A0ACB8ZN40_CICIN</name>
<organism evidence="1 2">
    <name type="scientific">Cichorium intybus</name>
    <name type="common">Chicory</name>
    <dbReference type="NCBI Taxonomy" id="13427"/>
    <lineage>
        <taxon>Eukaryota</taxon>
        <taxon>Viridiplantae</taxon>
        <taxon>Streptophyta</taxon>
        <taxon>Embryophyta</taxon>
        <taxon>Tracheophyta</taxon>
        <taxon>Spermatophyta</taxon>
        <taxon>Magnoliopsida</taxon>
        <taxon>eudicotyledons</taxon>
        <taxon>Gunneridae</taxon>
        <taxon>Pentapetalae</taxon>
        <taxon>asterids</taxon>
        <taxon>campanulids</taxon>
        <taxon>Asterales</taxon>
        <taxon>Asteraceae</taxon>
        <taxon>Cichorioideae</taxon>
        <taxon>Cichorieae</taxon>
        <taxon>Cichoriinae</taxon>
        <taxon>Cichorium</taxon>
    </lineage>
</organism>
<protein>
    <submittedName>
        <fullName evidence="1">Uncharacterized protein</fullName>
    </submittedName>
</protein>
<evidence type="ECO:0000313" key="1">
    <source>
        <dbReference type="EMBL" id="KAI3699080.1"/>
    </source>
</evidence>